<dbReference type="InParanoid" id="W7XDK1"/>
<sequence length="182" mass="20278">MLIIHLMSVFSFLFLEQLSKDLSYLTKFAFGQTAGLLSLTQSQALQQDQLNYFIRKAITKLGLRETPAMQCTKTFLPSNKCLDINSTHSSKYFEIFSVLSSSALIILCSEIMSFGYLILDSLATVKTAQIQLVTIKCLLEAPTALPKKSFPILLWPNFSVIIGVICGDQIPKSIQIDIFVAQ</sequence>
<keyword evidence="3" id="KW-1185">Reference proteome</keyword>
<keyword evidence="1" id="KW-0732">Signal</keyword>
<feature type="chain" id="PRO_5004903569" description="Transmembrane protein" evidence="1">
    <location>
        <begin position="20"/>
        <end position="182"/>
    </location>
</feature>
<gene>
    <name evidence="2" type="ORF">TTHERM_000532739</name>
</gene>
<protein>
    <recommendedName>
        <fullName evidence="4">Transmembrane protein</fullName>
    </recommendedName>
</protein>
<accession>W7XDK1</accession>
<evidence type="ECO:0000256" key="1">
    <source>
        <dbReference type="SAM" id="SignalP"/>
    </source>
</evidence>
<dbReference type="EMBL" id="GG662455">
    <property type="protein sequence ID" value="EWS71921.1"/>
    <property type="molecule type" value="Genomic_DNA"/>
</dbReference>
<name>W7XDK1_TETTS</name>
<dbReference type="GeneID" id="24439447"/>
<feature type="signal peptide" evidence="1">
    <location>
        <begin position="1"/>
        <end position="19"/>
    </location>
</feature>
<organism evidence="2 3">
    <name type="scientific">Tetrahymena thermophila (strain SB210)</name>
    <dbReference type="NCBI Taxonomy" id="312017"/>
    <lineage>
        <taxon>Eukaryota</taxon>
        <taxon>Sar</taxon>
        <taxon>Alveolata</taxon>
        <taxon>Ciliophora</taxon>
        <taxon>Intramacronucleata</taxon>
        <taxon>Oligohymenophorea</taxon>
        <taxon>Hymenostomatida</taxon>
        <taxon>Tetrahymenina</taxon>
        <taxon>Tetrahymenidae</taxon>
        <taxon>Tetrahymena</taxon>
    </lineage>
</organism>
<evidence type="ECO:0000313" key="3">
    <source>
        <dbReference type="Proteomes" id="UP000009168"/>
    </source>
</evidence>
<dbReference type="Proteomes" id="UP000009168">
    <property type="component" value="Unassembled WGS sequence"/>
</dbReference>
<evidence type="ECO:0008006" key="4">
    <source>
        <dbReference type="Google" id="ProtNLM"/>
    </source>
</evidence>
<dbReference type="KEGG" id="tet:TTHERM_000532739"/>
<reference evidence="3" key="1">
    <citation type="journal article" date="2006" name="PLoS Biol.">
        <title>Macronuclear genome sequence of the ciliate Tetrahymena thermophila, a model eukaryote.</title>
        <authorList>
            <person name="Eisen J.A."/>
            <person name="Coyne R.S."/>
            <person name="Wu M."/>
            <person name="Wu D."/>
            <person name="Thiagarajan M."/>
            <person name="Wortman J.R."/>
            <person name="Badger J.H."/>
            <person name="Ren Q."/>
            <person name="Amedeo P."/>
            <person name="Jones K.M."/>
            <person name="Tallon L.J."/>
            <person name="Delcher A.L."/>
            <person name="Salzberg S.L."/>
            <person name="Silva J.C."/>
            <person name="Haas B.J."/>
            <person name="Majoros W.H."/>
            <person name="Farzad M."/>
            <person name="Carlton J.M."/>
            <person name="Smith R.K. Jr."/>
            <person name="Garg J."/>
            <person name="Pearlman R.E."/>
            <person name="Karrer K.M."/>
            <person name="Sun L."/>
            <person name="Manning G."/>
            <person name="Elde N.C."/>
            <person name="Turkewitz A.P."/>
            <person name="Asai D.J."/>
            <person name="Wilkes D.E."/>
            <person name="Wang Y."/>
            <person name="Cai H."/>
            <person name="Collins K."/>
            <person name="Stewart B.A."/>
            <person name="Lee S.R."/>
            <person name="Wilamowska K."/>
            <person name="Weinberg Z."/>
            <person name="Ruzzo W.L."/>
            <person name="Wloga D."/>
            <person name="Gaertig J."/>
            <person name="Frankel J."/>
            <person name="Tsao C.-C."/>
            <person name="Gorovsky M.A."/>
            <person name="Keeling P.J."/>
            <person name="Waller R.F."/>
            <person name="Patron N.J."/>
            <person name="Cherry J.M."/>
            <person name="Stover N.A."/>
            <person name="Krieger C.J."/>
            <person name="del Toro C."/>
            <person name="Ryder H.F."/>
            <person name="Williamson S.C."/>
            <person name="Barbeau R.A."/>
            <person name="Hamilton E.P."/>
            <person name="Orias E."/>
        </authorList>
    </citation>
    <scope>NUCLEOTIDE SEQUENCE [LARGE SCALE GENOMIC DNA]</scope>
    <source>
        <strain evidence="3">SB210</strain>
    </source>
</reference>
<proteinExistence type="predicted"/>
<evidence type="ECO:0000313" key="2">
    <source>
        <dbReference type="EMBL" id="EWS71921.1"/>
    </source>
</evidence>
<dbReference type="AlphaFoldDB" id="W7XDK1"/>
<dbReference type="RefSeq" id="XP_012655550.1">
    <property type="nucleotide sequence ID" value="XM_012800096.1"/>
</dbReference>